<sequence length="78" mass="8411">MTESAMRRVKRARLTARSSGRPTASHAPVSAVQRSVTGRPAERRAHTSSSAAETSISMAIYQSSSNANRSVGERGFKY</sequence>
<proteinExistence type="predicted"/>
<feature type="region of interest" description="Disordered" evidence="1">
    <location>
        <begin position="1"/>
        <end position="55"/>
    </location>
</feature>
<dbReference type="AlphaFoldDB" id="A0A0A9BKZ1"/>
<accession>A0A0A9BKZ1</accession>
<reference evidence="2" key="2">
    <citation type="journal article" date="2015" name="Data Brief">
        <title>Shoot transcriptome of the giant reed, Arundo donax.</title>
        <authorList>
            <person name="Barrero R.A."/>
            <person name="Guerrero F.D."/>
            <person name="Moolhuijzen P."/>
            <person name="Goolsby J.A."/>
            <person name="Tidwell J."/>
            <person name="Bellgard S.E."/>
            <person name="Bellgard M.I."/>
        </authorList>
    </citation>
    <scope>NUCLEOTIDE SEQUENCE</scope>
    <source>
        <tissue evidence="2">Shoot tissue taken approximately 20 cm above the soil surface</tissue>
    </source>
</reference>
<organism evidence="2">
    <name type="scientific">Arundo donax</name>
    <name type="common">Giant reed</name>
    <name type="synonym">Donax arundinaceus</name>
    <dbReference type="NCBI Taxonomy" id="35708"/>
    <lineage>
        <taxon>Eukaryota</taxon>
        <taxon>Viridiplantae</taxon>
        <taxon>Streptophyta</taxon>
        <taxon>Embryophyta</taxon>
        <taxon>Tracheophyta</taxon>
        <taxon>Spermatophyta</taxon>
        <taxon>Magnoliopsida</taxon>
        <taxon>Liliopsida</taxon>
        <taxon>Poales</taxon>
        <taxon>Poaceae</taxon>
        <taxon>PACMAD clade</taxon>
        <taxon>Arundinoideae</taxon>
        <taxon>Arundineae</taxon>
        <taxon>Arundo</taxon>
    </lineage>
</organism>
<evidence type="ECO:0000313" key="2">
    <source>
        <dbReference type="EMBL" id="JAD62838.1"/>
    </source>
</evidence>
<reference evidence="2" key="1">
    <citation type="submission" date="2014-09" db="EMBL/GenBank/DDBJ databases">
        <authorList>
            <person name="Magalhaes I.L.F."/>
            <person name="Oliveira U."/>
            <person name="Santos F.R."/>
            <person name="Vidigal T.H.D.A."/>
            <person name="Brescovit A.D."/>
            <person name="Santos A.J."/>
        </authorList>
    </citation>
    <scope>NUCLEOTIDE SEQUENCE</scope>
    <source>
        <tissue evidence="2">Shoot tissue taken approximately 20 cm above the soil surface</tissue>
    </source>
</reference>
<name>A0A0A9BKZ1_ARUDO</name>
<dbReference type="EMBL" id="GBRH01235057">
    <property type="protein sequence ID" value="JAD62838.1"/>
    <property type="molecule type" value="Transcribed_RNA"/>
</dbReference>
<protein>
    <submittedName>
        <fullName evidence="2">Uncharacterized protein</fullName>
    </submittedName>
</protein>
<evidence type="ECO:0000256" key="1">
    <source>
        <dbReference type="SAM" id="MobiDB-lite"/>
    </source>
</evidence>